<reference evidence="2 3" key="1">
    <citation type="submission" date="2019-04" db="EMBL/GenBank/DDBJ databases">
        <title>Draft Whole-Genome sequence of the purple photosynthetic bacterium Rhodobacter capsulatus SP108 with an indigenous class A beta-lactamase.</title>
        <authorList>
            <person name="Robertson S."/>
            <person name="Meyer T.E."/>
            <person name="Kyndt J.A."/>
        </authorList>
    </citation>
    <scope>NUCLEOTIDE SEQUENCE [LARGE SCALE GENOMIC DNA]</scope>
    <source>
        <strain evidence="2 3">SP108</strain>
    </source>
</reference>
<keyword evidence="1" id="KW-0472">Membrane</keyword>
<name>A0A4U1JJL2_RHOCA</name>
<feature type="transmembrane region" description="Helical" evidence="1">
    <location>
        <begin position="14"/>
        <end position="37"/>
    </location>
</feature>
<evidence type="ECO:0000256" key="1">
    <source>
        <dbReference type="SAM" id="Phobius"/>
    </source>
</evidence>
<keyword evidence="1" id="KW-0812">Transmembrane</keyword>
<dbReference type="OrthoDB" id="7860387at2"/>
<dbReference type="Proteomes" id="UP000310597">
    <property type="component" value="Unassembled WGS sequence"/>
</dbReference>
<organism evidence="2 3">
    <name type="scientific">Rhodobacter capsulatus</name>
    <name type="common">Rhodopseudomonas capsulata</name>
    <dbReference type="NCBI Taxonomy" id="1061"/>
    <lineage>
        <taxon>Bacteria</taxon>
        <taxon>Pseudomonadati</taxon>
        <taxon>Pseudomonadota</taxon>
        <taxon>Alphaproteobacteria</taxon>
        <taxon>Rhodobacterales</taxon>
        <taxon>Rhodobacter group</taxon>
        <taxon>Rhodobacter</taxon>
    </lineage>
</organism>
<dbReference type="EMBL" id="SWJZ01000153">
    <property type="protein sequence ID" value="TKD12913.1"/>
    <property type="molecule type" value="Genomic_DNA"/>
</dbReference>
<comment type="caution">
    <text evidence="2">The sequence shown here is derived from an EMBL/GenBank/DDBJ whole genome shotgun (WGS) entry which is preliminary data.</text>
</comment>
<evidence type="ECO:0000313" key="2">
    <source>
        <dbReference type="EMBL" id="TKD12913.1"/>
    </source>
</evidence>
<dbReference type="AlphaFoldDB" id="A0A4U1JJL2"/>
<evidence type="ECO:0000313" key="3">
    <source>
        <dbReference type="Proteomes" id="UP000310597"/>
    </source>
</evidence>
<gene>
    <name evidence="2" type="ORF">FBT96_20020</name>
</gene>
<keyword evidence="1" id="KW-1133">Transmembrane helix</keyword>
<dbReference type="RefSeq" id="WP_136909781.1">
    <property type="nucleotide sequence ID" value="NZ_SWJZ01000153.1"/>
</dbReference>
<sequence>MTNAPKPPAHVEPYVRVLGVDLAITFLLAFGGAELYIPAVPNGRSRLVEVIGREAAERLAAIAHTLPRRVPTAKPWIAAVFDSRGLPRADIARTLHSSDVAVRRWLSGHHSHRDQDSRQLRLF</sequence>
<protein>
    <submittedName>
        <fullName evidence="2">Helix-turn-helix domain-containing protein</fullName>
    </submittedName>
</protein>
<proteinExistence type="predicted"/>
<accession>A0A4U1JJL2</accession>